<sequence>MKTFTTLDELYEFNKQGFEQVFGQKTAQRPKSTFKEGSFEGLKFNARPHEIFKLDKERYGSIDYADKFLPYIKKYYKGKGMWMYDGAELFSGLKKAERKLFTFDDHEYLISLINYTYPKGVLAEERKDRVQVSENEVLTFVEVDERENIEIHFKFGKRFKNYLKKSLENSEPRVSIDSLENKSYKTDKKTFQNFFDKELVHDNMMRYVLSTIGVESEANEFAEFNALFSKKVVSFMEDFTIVGKYKPYVFVEKSQRDVQLKTDKTINEGIKVTPKPNEIYIWLVHKNSSFIKVQLGTNVAKDLKEKEITQDSIEQLIINEIKAELDRNIYSKRTIDRATHRGLGDALIQLWIIERKESSELNAEIFDTNPALFLALQAANFAVEEIESYKFKEHQWNPKLENYLPLIEGDTLFNAKVCGFINGIIDETKAMPEMLSFFSKILGSEKEKEAFINGLKKLFEEGIFQAIIEGATKEYRKAIQEGNIERLYYNLAHDVIQIVSLLIGVFQLAKGVSSFLNFSRKGLQYIKRYGRKGINDLKKLNKKQVKEFFDELEEKQIGGKGPIAKGMVIGKYSKRPFNPKNAGGPILNLSWKNVSITKEGIIIVKKHLSRFEDVAANRKMIERIERILNKEIDATDWDKRFYTHEIREFERYKVLGYEETKQIDIPNSQKVWNDTHTATLEDYKISDKDFEGNSNLYHPDVEDIDFLSDSDRKLLGL</sequence>
<dbReference type="EMBL" id="CAXJIO010000014">
    <property type="protein sequence ID" value="CAL2103981.1"/>
    <property type="molecule type" value="Genomic_DNA"/>
</dbReference>
<name>A0ABM9PEK8_9FLAO</name>
<keyword evidence="2" id="KW-1185">Reference proteome</keyword>
<evidence type="ECO:0008006" key="3">
    <source>
        <dbReference type="Google" id="ProtNLM"/>
    </source>
</evidence>
<comment type="caution">
    <text evidence="1">The sequence shown here is derived from an EMBL/GenBank/DDBJ whole genome shotgun (WGS) entry which is preliminary data.</text>
</comment>
<dbReference type="Proteomes" id="UP001497527">
    <property type="component" value="Unassembled WGS sequence"/>
</dbReference>
<evidence type="ECO:0000313" key="1">
    <source>
        <dbReference type="EMBL" id="CAL2103981.1"/>
    </source>
</evidence>
<organism evidence="1 2">
    <name type="scientific">Tenacibaculum polynesiense</name>
    <dbReference type="NCBI Taxonomy" id="3137857"/>
    <lineage>
        <taxon>Bacteria</taxon>
        <taxon>Pseudomonadati</taxon>
        <taxon>Bacteroidota</taxon>
        <taxon>Flavobacteriia</taxon>
        <taxon>Flavobacteriales</taxon>
        <taxon>Flavobacteriaceae</taxon>
        <taxon>Tenacibaculum</taxon>
    </lineage>
</organism>
<accession>A0ABM9PEK8</accession>
<dbReference type="RefSeq" id="WP_348718052.1">
    <property type="nucleotide sequence ID" value="NZ_CAXJIO010000014.1"/>
</dbReference>
<proteinExistence type="predicted"/>
<reference evidence="1 2" key="1">
    <citation type="submission" date="2024-05" db="EMBL/GenBank/DDBJ databases">
        <authorList>
            <person name="Duchaud E."/>
        </authorList>
    </citation>
    <scope>NUCLEOTIDE SEQUENCE [LARGE SCALE GENOMIC DNA]</scope>
    <source>
        <strain evidence="1">Ena-SAMPLE-TAB-13-05-2024-13:56:06:370-140308</strain>
    </source>
</reference>
<gene>
    <name evidence="1" type="ORF">T190423A01A_50229</name>
</gene>
<protein>
    <recommendedName>
        <fullName evidence="3">AIPR protein</fullName>
    </recommendedName>
</protein>
<evidence type="ECO:0000313" key="2">
    <source>
        <dbReference type="Proteomes" id="UP001497527"/>
    </source>
</evidence>